<protein>
    <submittedName>
        <fullName evidence="1">Uncharacterized protein</fullName>
    </submittedName>
</protein>
<dbReference type="AlphaFoldDB" id="A0A2R6X549"/>
<name>A0A2R6X549_MARPO</name>
<sequence>MWSRTSAEVIGIKLLISESLPTIDTRPIFRYFGCPIREPLVPTRPVCTSSRCRKITRLYQHPAAALFFFLRLHSLLYEPRAAVHAIQAAEQTNPKSSLHFTVKSLQEVVLRIVTCY</sequence>
<gene>
    <name evidence="1" type="ORF">MARPO_0035s0033</name>
</gene>
<evidence type="ECO:0000313" key="1">
    <source>
        <dbReference type="EMBL" id="PTQ41230.1"/>
    </source>
</evidence>
<accession>A0A2R6X549</accession>
<organism evidence="1 2">
    <name type="scientific">Marchantia polymorpha</name>
    <name type="common">Common liverwort</name>
    <name type="synonym">Marchantia aquatica</name>
    <dbReference type="NCBI Taxonomy" id="3197"/>
    <lineage>
        <taxon>Eukaryota</taxon>
        <taxon>Viridiplantae</taxon>
        <taxon>Streptophyta</taxon>
        <taxon>Embryophyta</taxon>
        <taxon>Marchantiophyta</taxon>
        <taxon>Marchantiopsida</taxon>
        <taxon>Marchantiidae</taxon>
        <taxon>Marchantiales</taxon>
        <taxon>Marchantiaceae</taxon>
        <taxon>Marchantia</taxon>
    </lineage>
</organism>
<dbReference type="Proteomes" id="UP000244005">
    <property type="component" value="Unassembled WGS sequence"/>
</dbReference>
<proteinExistence type="predicted"/>
<dbReference type="Gramene" id="Mp6g02480.1">
    <property type="protein sequence ID" value="Mp6g02480.1.cds"/>
    <property type="gene ID" value="Mp6g02480"/>
</dbReference>
<evidence type="ECO:0000313" key="2">
    <source>
        <dbReference type="Proteomes" id="UP000244005"/>
    </source>
</evidence>
<dbReference type="EMBL" id="KZ772707">
    <property type="protein sequence ID" value="PTQ41230.1"/>
    <property type="molecule type" value="Genomic_DNA"/>
</dbReference>
<keyword evidence="2" id="KW-1185">Reference proteome</keyword>
<reference evidence="2" key="1">
    <citation type="journal article" date="2017" name="Cell">
        <title>Insights into land plant evolution garnered from the Marchantia polymorpha genome.</title>
        <authorList>
            <person name="Bowman J.L."/>
            <person name="Kohchi T."/>
            <person name="Yamato K.T."/>
            <person name="Jenkins J."/>
            <person name="Shu S."/>
            <person name="Ishizaki K."/>
            <person name="Yamaoka S."/>
            <person name="Nishihama R."/>
            <person name="Nakamura Y."/>
            <person name="Berger F."/>
            <person name="Adam C."/>
            <person name="Aki S.S."/>
            <person name="Althoff F."/>
            <person name="Araki T."/>
            <person name="Arteaga-Vazquez M.A."/>
            <person name="Balasubrmanian S."/>
            <person name="Barry K."/>
            <person name="Bauer D."/>
            <person name="Boehm C.R."/>
            <person name="Briginshaw L."/>
            <person name="Caballero-Perez J."/>
            <person name="Catarino B."/>
            <person name="Chen F."/>
            <person name="Chiyoda S."/>
            <person name="Chovatia M."/>
            <person name="Davies K.M."/>
            <person name="Delmans M."/>
            <person name="Demura T."/>
            <person name="Dierschke T."/>
            <person name="Dolan L."/>
            <person name="Dorantes-Acosta A.E."/>
            <person name="Eklund D.M."/>
            <person name="Florent S.N."/>
            <person name="Flores-Sandoval E."/>
            <person name="Fujiyama A."/>
            <person name="Fukuzawa H."/>
            <person name="Galik B."/>
            <person name="Grimanelli D."/>
            <person name="Grimwood J."/>
            <person name="Grossniklaus U."/>
            <person name="Hamada T."/>
            <person name="Haseloff J."/>
            <person name="Hetherington A.J."/>
            <person name="Higo A."/>
            <person name="Hirakawa Y."/>
            <person name="Hundley H.N."/>
            <person name="Ikeda Y."/>
            <person name="Inoue K."/>
            <person name="Inoue S.I."/>
            <person name="Ishida S."/>
            <person name="Jia Q."/>
            <person name="Kakita M."/>
            <person name="Kanazawa T."/>
            <person name="Kawai Y."/>
            <person name="Kawashima T."/>
            <person name="Kennedy M."/>
            <person name="Kinose K."/>
            <person name="Kinoshita T."/>
            <person name="Kohara Y."/>
            <person name="Koide E."/>
            <person name="Komatsu K."/>
            <person name="Kopischke S."/>
            <person name="Kubo M."/>
            <person name="Kyozuka J."/>
            <person name="Lagercrantz U."/>
            <person name="Lin S.S."/>
            <person name="Lindquist E."/>
            <person name="Lipzen A.M."/>
            <person name="Lu C.W."/>
            <person name="De Luna E."/>
            <person name="Martienssen R.A."/>
            <person name="Minamino N."/>
            <person name="Mizutani M."/>
            <person name="Mizutani M."/>
            <person name="Mochizuki N."/>
            <person name="Monte I."/>
            <person name="Mosher R."/>
            <person name="Nagasaki H."/>
            <person name="Nakagami H."/>
            <person name="Naramoto S."/>
            <person name="Nishitani K."/>
            <person name="Ohtani M."/>
            <person name="Okamoto T."/>
            <person name="Okumura M."/>
            <person name="Phillips J."/>
            <person name="Pollak B."/>
            <person name="Reinders A."/>
            <person name="Rovekamp M."/>
            <person name="Sano R."/>
            <person name="Sawa S."/>
            <person name="Schmid M.W."/>
            <person name="Shirakawa M."/>
            <person name="Solano R."/>
            <person name="Spunde A."/>
            <person name="Suetsugu N."/>
            <person name="Sugano S."/>
            <person name="Sugiyama A."/>
            <person name="Sun R."/>
            <person name="Suzuki Y."/>
            <person name="Takenaka M."/>
            <person name="Takezawa D."/>
            <person name="Tomogane H."/>
            <person name="Tsuzuki M."/>
            <person name="Ueda T."/>
            <person name="Umeda M."/>
            <person name="Ward J.M."/>
            <person name="Watanabe Y."/>
            <person name="Yazaki K."/>
            <person name="Yokoyama R."/>
            <person name="Yoshitake Y."/>
            <person name="Yotsui I."/>
            <person name="Zachgo S."/>
            <person name="Schmutz J."/>
        </authorList>
    </citation>
    <scope>NUCLEOTIDE SEQUENCE [LARGE SCALE GENOMIC DNA]</scope>
    <source>
        <strain evidence="2">Tak-1</strain>
    </source>
</reference>